<keyword evidence="3 14" id="KW-1003">Cell membrane</keyword>
<feature type="transmembrane region" description="Helical" evidence="14">
    <location>
        <begin position="12"/>
        <end position="33"/>
    </location>
</feature>
<keyword evidence="4 14" id="KW-0645">Protease</keyword>
<dbReference type="InterPro" id="IPR008915">
    <property type="entry name" value="Peptidase_M50"/>
</dbReference>
<dbReference type="PANTHER" id="PTHR39188">
    <property type="entry name" value="MEMBRANE-ASSOCIATED ZINC METALLOPROTEASE M50B"/>
    <property type="match status" value="1"/>
</dbReference>
<keyword evidence="11 14" id="KW-0482">Metalloprotease</keyword>
<dbReference type="PANTHER" id="PTHR39188:SF3">
    <property type="entry name" value="STAGE IV SPORULATION PROTEIN FB"/>
    <property type="match status" value="1"/>
</dbReference>
<reference evidence="16 17" key="1">
    <citation type="journal article" date="2020" name="Syst. Appl. Microbiol.">
        <title>Alienimonas chondri sp. nov., a novel planctomycete isolated from the biofilm of the red alga Chondrus crispus.</title>
        <authorList>
            <person name="Vitorino I."/>
            <person name="Albuquerque L."/>
            <person name="Wiegand S."/>
            <person name="Kallscheuer N."/>
            <person name="da Costa M.S."/>
            <person name="Lobo-da-Cunha A."/>
            <person name="Jogler C."/>
            <person name="Lage O.M."/>
        </authorList>
    </citation>
    <scope>NUCLEOTIDE SEQUENCE [LARGE SCALE GENOMIC DNA]</scope>
    <source>
        <strain evidence="16 17">LzC2</strain>
    </source>
</reference>
<evidence type="ECO:0000256" key="4">
    <source>
        <dbReference type="ARBA" id="ARBA00022670"/>
    </source>
</evidence>
<keyword evidence="10 14" id="KW-1133">Transmembrane helix</keyword>
<dbReference type="SUPFAM" id="SSF54631">
    <property type="entry name" value="CBS-domain pair"/>
    <property type="match status" value="1"/>
</dbReference>
<evidence type="ECO:0000256" key="8">
    <source>
        <dbReference type="ARBA" id="ARBA00022801"/>
    </source>
</evidence>
<keyword evidence="13 14" id="KW-0472">Membrane</keyword>
<comment type="subcellular location">
    <subcellularLocation>
        <location evidence="1 14">Cell membrane</location>
        <topology evidence="1 14">Multi-pass membrane protein</topology>
    </subcellularLocation>
</comment>
<dbReference type="GO" id="GO:0008237">
    <property type="term" value="F:metallopeptidase activity"/>
    <property type="evidence" value="ECO:0007669"/>
    <property type="project" value="UniProtKB-KW"/>
</dbReference>
<feature type="transmembrane region" description="Helical" evidence="14">
    <location>
        <begin position="45"/>
        <end position="67"/>
    </location>
</feature>
<dbReference type="Pfam" id="PF02163">
    <property type="entry name" value="Peptidase_M50"/>
    <property type="match status" value="1"/>
</dbReference>
<gene>
    <name evidence="16" type="primary">rip3</name>
    <name evidence="16" type="ORF">LzC2_32580</name>
</gene>
<evidence type="ECO:0000313" key="16">
    <source>
        <dbReference type="EMBL" id="NNJ27158.1"/>
    </source>
</evidence>
<feature type="transmembrane region" description="Helical" evidence="14">
    <location>
        <begin position="218"/>
        <end position="238"/>
    </location>
</feature>
<evidence type="ECO:0000256" key="2">
    <source>
        <dbReference type="ARBA" id="ARBA00007931"/>
    </source>
</evidence>
<feature type="domain" description="Peptidase M50" evidence="15">
    <location>
        <begin position="62"/>
        <end position="225"/>
    </location>
</feature>
<dbReference type="InterPro" id="IPR016483">
    <property type="entry name" value="UCP006404_Pept_M50_CBS"/>
</dbReference>
<evidence type="ECO:0000259" key="15">
    <source>
        <dbReference type="Pfam" id="PF02163"/>
    </source>
</evidence>
<proteinExistence type="inferred from homology"/>
<evidence type="ECO:0000256" key="6">
    <source>
        <dbReference type="ARBA" id="ARBA00022723"/>
    </source>
</evidence>
<evidence type="ECO:0000256" key="7">
    <source>
        <dbReference type="ARBA" id="ARBA00022737"/>
    </source>
</evidence>
<keyword evidence="6 14" id="KW-0479">Metal-binding</keyword>
<comment type="similarity">
    <text evidence="2 14">Belongs to the peptidase M50B family.</text>
</comment>
<evidence type="ECO:0000256" key="5">
    <source>
        <dbReference type="ARBA" id="ARBA00022692"/>
    </source>
</evidence>
<name>A0ABX1VIQ6_9PLAN</name>
<evidence type="ECO:0000256" key="12">
    <source>
        <dbReference type="ARBA" id="ARBA00023122"/>
    </source>
</evidence>
<keyword evidence="9 14" id="KW-0862">Zinc</keyword>
<dbReference type="InterPro" id="IPR046342">
    <property type="entry name" value="CBS_dom_sf"/>
</dbReference>
<evidence type="ECO:0000313" key="17">
    <source>
        <dbReference type="Proteomes" id="UP000609651"/>
    </source>
</evidence>
<keyword evidence="17" id="KW-1185">Reference proteome</keyword>
<dbReference type="PIRSF" id="PIRSF006404">
    <property type="entry name" value="UCP006404_Pept_M50_CBS"/>
    <property type="match status" value="1"/>
</dbReference>
<protein>
    <recommendedName>
        <fullName evidence="14">Zinc metalloprotease</fullName>
    </recommendedName>
</protein>
<accession>A0ABX1VIQ6</accession>
<sequence>MLGPRLPLGSPGGVPVGVDLSWLPFAALVTWGLATEHFPLVMPALSPAFCWGAAAVAAVGQAGMVLAHEFGHIYCARAFGTPTRRVTLFLFGGLAELEREPPSPKAEVLVALAGPAVSVALAILCWAIWYAMAAFGWAGVEITDDGFAPGLMTMGLAGGESLLDAIRASAVCVVGFWLLVNVAMAVFNLLPGFPLDGGRVLRGLLWGATGDLKRANRAASNAGMVVGGLIVAAGLWSASSGGGWGAAWPALMGVAVIAAARWSDSRGRLRRAVSGVPVRRLMRPAHRVHAVPADATLQQYFEVSVLQHHRANAPVIAGDGRLLGRLSVRTLAAVPRERWATVAAAEACEPVPDGGRILAGVDAVSALAWMHHTGRTRLDVVDGAGRLTGVLTAADASRALHRVMDLDAPAAPSANPPSTNT</sequence>
<dbReference type="RefSeq" id="WP_206678752.1">
    <property type="nucleotide sequence ID" value="NZ_WTPX01000125.1"/>
</dbReference>
<evidence type="ECO:0000256" key="14">
    <source>
        <dbReference type="PIRNR" id="PIRNR006404"/>
    </source>
</evidence>
<feature type="transmembrane region" description="Helical" evidence="14">
    <location>
        <begin position="244"/>
        <end position="262"/>
    </location>
</feature>
<comment type="caution">
    <text evidence="16">The sequence shown here is derived from an EMBL/GenBank/DDBJ whole genome shotgun (WGS) entry which is preliminary data.</text>
</comment>
<keyword evidence="7" id="KW-0677">Repeat</keyword>
<evidence type="ECO:0000256" key="10">
    <source>
        <dbReference type="ARBA" id="ARBA00022989"/>
    </source>
</evidence>
<dbReference type="EMBL" id="WTPX01000125">
    <property type="protein sequence ID" value="NNJ27158.1"/>
    <property type="molecule type" value="Genomic_DNA"/>
</dbReference>
<feature type="transmembrane region" description="Helical" evidence="14">
    <location>
        <begin position="168"/>
        <end position="190"/>
    </location>
</feature>
<feature type="transmembrane region" description="Helical" evidence="14">
    <location>
        <begin position="108"/>
        <end position="129"/>
    </location>
</feature>
<evidence type="ECO:0000256" key="9">
    <source>
        <dbReference type="ARBA" id="ARBA00022833"/>
    </source>
</evidence>
<comment type="cofactor">
    <cofactor evidence="14">
        <name>Zn(2+)</name>
        <dbReference type="ChEBI" id="CHEBI:29105"/>
    </cofactor>
    <text evidence="14">Binds 1 zinc ion per subunit.</text>
</comment>
<evidence type="ECO:0000256" key="13">
    <source>
        <dbReference type="ARBA" id="ARBA00023136"/>
    </source>
</evidence>
<organism evidence="16 17">
    <name type="scientific">Alienimonas chondri</name>
    <dbReference type="NCBI Taxonomy" id="2681879"/>
    <lineage>
        <taxon>Bacteria</taxon>
        <taxon>Pseudomonadati</taxon>
        <taxon>Planctomycetota</taxon>
        <taxon>Planctomycetia</taxon>
        <taxon>Planctomycetales</taxon>
        <taxon>Planctomycetaceae</taxon>
        <taxon>Alienimonas</taxon>
    </lineage>
</organism>
<evidence type="ECO:0000256" key="3">
    <source>
        <dbReference type="ARBA" id="ARBA00022475"/>
    </source>
</evidence>
<keyword evidence="8 14" id="KW-0378">Hydrolase</keyword>
<keyword evidence="5 14" id="KW-0812">Transmembrane</keyword>
<evidence type="ECO:0000256" key="1">
    <source>
        <dbReference type="ARBA" id="ARBA00004651"/>
    </source>
</evidence>
<dbReference type="Proteomes" id="UP000609651">
    <property type="component" value="Unassembled WGS sequence"/>
</dbReference>
<evidence type="ECO:0000256" key="11">
    <source>
        <dbReference type="ARBA" id="ARBA00023049"/>
    </source>
</evidence>
<dbReference type="Gene3D" id="3.10.580.10">
    <property type="entry name" value="CBS-domain"/>
    <property type="match status" value="1"/>
</dbReference>
<keyword evidence="12" id="KW-0129">CBS domain</keyword>